<name>W3WWG4_PESFW</name>
<comment type="similarity">
    <text evidence="1">Belongs to the NmrA-type oxidoreductase family. Isoflavone reductase subfamily.</text>
</comment>
<protein>
    <recommendedName>
        <fullName evidence="4">NmrA-like domain-containing protein</fullName>
    </recommendedName>
</protein>
<dbReference type="Gene3D" id="3.90.25.10">
    <property type="entry name" value="UDP-galactose 4-epimerase, domain 1"/>
    <property type="match status" value="1"/>
</dbReference>
<dbReference type="HOGENOM" id="CLU_044876_0_0_1"/>
<accession>W3WWG4</accession>
<dbReference type="eggNOG" id="ENOG502SMTA">
    <property type="taxonomic scope" value="Eukaryota"/>
</dbReference>
<dbReference type="OrthoDB" id="419598at2759"/>
<dbReference type="Gene3D" id="3.40.50.720">
    <property type="entry name" value="NAD(P)-binding Rossmann-like Domain"/>
    <property type="match status" value="1"/>
</dbReference>
<evidence type="ECO:0000313" key="6">
    <source>
        <dbReference type="Proteomes" id="UP000030651"/>
    </source>
</evidence>
<feature type="domain" description="NmrA-like" evidence="4">
    <location>
        <begin position="4"/>
        <end position="233"/>
    </location>
</feature>
<dbReference type="InterPro" id="IPR036291">
    <property type="entry name" value="NAD(P)-bd_dom_sf"/>
</dbReference>
<dbReference type="PANTHER" id="PTHR47706">
    <property type="entry name" value="NMRA-LIKE FAMILY PROTEIN"/>
    <property type="match status" value="1"/>
</dbReference>
<keyword evidence="2" id="KW-0521">NADP</keyword>
<organism evidence="5 6">
    <name type="scientific">Pestalotiopsis fici (strain W106-1 / CGMCC3.15140)</name>
    <dbReference type="NCBI Taxonomy" id="1229662"/>
    <lineage>
        <taxon>Eukaryota</taxon>
        <taxon>Fungi</taxon>
        <taxon>Dikarya</taxon>
        <taxon>Ascomycota</taxon>
        <taxon>Pezizomycotina</taxon>
        <taxon>Sordariomycetes</taxon>
        <taxon>Xylariomycetidae</taxon>
        <taxon>Amphisphaeriales</taxon>
        <taxon>Sporocadaceae</taxon>
        <taxon>Pestalotiopsis</taxon>
    </lineage>
</organism>
<keyword evidence="6" id="KW-1185">Reference proteome</keyword>
<dbReference type="PANTHER" id="PTHR47706:SF4">
    <property type="entry name" value="NMRA-LIKE DOMAIN-CONTAINING PROTEIN"/>
    <property type="match status" value="1"/>
</dbReference>
<dbReference type="GO" id="GO:0016491">
    <property type="term" value="F:oxidoreductase activity"/>
    <property type="evidence" value="ECO:0007669"/>
    <property type="project" value="UniProtKB-KW"/>
</dbReference>
<dbReference type="AlphaFoldDB" id="W3WWG4"/>
<evidence type="ECO:0000256" key="3">
    <source>
        <dbReference type="ARBA" id="ARBA00023002"/>
    </source>
</evidence>
<dbReference type="Pfam" id="PF05368">
    <property type="entry name" value="NmrA"/>
    <property type="match status" value="1"/>
</dbReference>
<dbReference type="OMA" id="LEPWINI"/>
<keyword evidence="3" id="KW-0560">Oxidoreductase</keyword>
<evidence type="ECO:0000256" key="1">
    <source>
        <dbReference type="ARBA" id="ARBA00005725"/>
    </source>
</evidence>
<sequence>MGIIAVAGGAGQVGKAITDGLVSDNKHKIYVLSRKDQSPIDSLSFVAMDYANVDGMARKLDELQIDTVICAIGTLTAAASQVQINLIHAADKAAATRRFVMASFDMLHRQEHIELNPLAKHTFDAIEVLEKSNLEYTRVANGWFIDYYGMPHYQTTLHPWINIVDLANKWAVIPGDATTMATFITTRDLGRFVSRMMELPTWSKITTIVGNEMTFGDLVKLAEEVRGCKFEVANDSLETLFAGKISFASRFPPIGLGIKEDEAFIAKVHYLAGCGHYRVPDMGSLNSRFPDIKLTTMREVMVFAWGSSSSREKSDTAS</sequence>
<dbReference type="EMBL" id="KI912116">
    <property type="protein sequence ID" value="ETS77196.1"/>
    <property type="molecule type" value="Genomic_DNA"/>
</dbReference>
<dbReference type="InParanoid" id="W3WWG4"/>
<dbReference type="KEGG" id="pfy:PFICI_11070"/>
<dbReference type="Proteomes" id="UP000030651">
    <property type="component" value="Unassembled WGS sequence"/>
</dbReference>
<gene>
    <name evidence="5" type="ORF">PFICI_11070</name>
</gene>
<dbReference type="InterPro" id="IPR008030">
    <property type="entry name" value="NmrA-like"/>
</dbReference>
<dbReference type="GeneID" id="19276083"/>
<evidence type="ECO:0000313" key="5">
    <source>
        <dbReference type="EMBL" id="ETS77196.1"/>
    </source>
</evidence>
<dbReference type="RefSeq" id="XP_007837842.1">
    <property type="nucleotide sequence ID" value="XM_007839651.1"/>
</dbReference>
<evidence type="ECO:0000256" key="2">
    <source>
        <dbReference type="ARBA" id="ARBA00022857"/>
    </source>
</evidence>
<dbReference type="InterPro" id="IPR051609">
    <property type="entry name" value="NmrA/Isoflavone_reductase-like"/>
</dbReference>
<reference evidence="6" key="1">
    <citation type="journal article" date="2015" name="BMC Genomics">
        <title>Genomic and transcriptomic analysis of the endophytic fungus Pestalotiopsis fici reveals its lifestyle and high potential for synthesis of natural products.</title>
        <authorList>
            <person name="Wang X."/>
            <person name="Zhang X."/>
            <person name="Liu L."/>
            <person name="Xiang M."/>
            <person name="Wang W."/>
            <person name="Sun X."/>
            <person name="Che Y."/>
            <person name="Guo L."/>
            <person name="Liu G."/>
            <person name="Guo L."/>
            <person name="Wang C."/>
            <person name="Yin W.B."/>
            <person name="Stadler M."/>
            <person name="Zhang X."/>
            <person name="Liu X."/>
        </authorList>
    </citation>
    <scope>NUCLEOTIDE SEQUENCE [LARGE SCALE GENOMIC DNA]</scope>
    <source>
        <strain evidence="6">W106-1 / CGMCC3.15140</strain>
    </source>
</reference>
<evidence type="ECO:0000259" key="4">
    <source>
        <dbReference type="Pfam" id="PF05368"/>
    </source>
</evidence>
<proteinExistence type="inferred from homology"/>
<dbReference type="SUPFAM" id="SSF51735">
    <property type="entry name" value="NAD(P)-binding Rossmann-fold domains"/>
    <property type="match status" value="1"/>
</dbReference>